<organism evidence="2 3">
    <name type="scientific">Dolichospermum compactum NIES-806</name>
    <dbReference type="NCBI Taxonomy" id="1973481"/>
    <lineage>
        <taxon>Bacteria</taxon>
        <taxon>Bacillati</taxon>
        <taxon>Cyanobacteriota</taxon>
        <taxon>Cyanophyceae</taxon>
        <taxon>Nostocales</taxon>
        <taxon>Aphanizomenonaceae</taxon>
        <taxon>Dolichospermum</taxon>
        <taxon>Dolichospermum compactum</taxon>
    </lineage>
</organism>
<dbReference type="AlphaFoldDB" id="A0A1Z4UXD3"/>
<dbReference type="Pfam" id="PF20797">
    <property type="entry name" value="HepT-like_2"/>
    <property type="match status" value="1"/>
</dbReference>
<evidence type="ECO:0000259" key="1">
    <source>
        <dbReference type="Pfam" id="PF20797"/>
    </source>
</evidence>
<dbReference type="OrthoDB" id="9792853at2"/>
<dbReference type="EMBL" id="AP018316">
    <property type="protein sequence ID" value="BAZ83890.1"/>
    <property type="molecule type" value="Genomic_DNA"/>
</dbReference>
<name>A0A1Z4UXD3_9CYAN</name>
<evidence type="ECO:0000313" key="2">
    <source>
        <dbReference type="EMBL" id="BAZ83890.1"/>
    </source>
</evidence>
<proteinExistence type="predicted"/>
<keyword evidence="3" id="KW-1185">Reference proteome</keyword>
<sequence length="98" mass="11028">MIGLRKKISEELIKLEELVNRVNRLLLLIQQNDDPIYLDGLMSGLALYVQNFYTGVERVFALIAKQMDGVTPSSADWHIQLLGQLLVPVPNVRPAIIS</sequence>
<accession>A0A1Z4UXD3</accession>
<evidence type="ECO:0000313" key="3">
    <source>
        <dbReference type="Proteomes" id="UP000218702"/>
    </source>
</evidence>
<dbReference type="Proteomes" id="UP000218702">
    <property type="component" value="Chromosome"/>
</dbReference>
<protein>
    <recommendedName>
        <fullName evidence="1">HepT-like domain-containing protein</fullName>
    </recommendedName>
</protein>
<dbReference type="InterPro" id="IPR048769">
    <property type="entry name" value="HepT-like_dom"/>
</dbReference>
<gene>
    <name evidence="2" type="ORF">NIES806_00700</name>
</gene>
<dbReference type="KEGG" id="dcm:NIES806_00700"/>
<reference evidence="2 3" key="1">
    <citation type="submission" date="2017-06" db="EMBL/GenBank/DDBJ databases">
        <title>Genome sequencing of cyanobaciteial culture collection at National Institute for Environmental Studies (NIES).</title>
        <authorList>
            <person name="Hirose Y."/>
            <person name="Shimura Y."/>
            <person name="Fujisawa T."/>
            <person name="Nakamura Y."/>
            <person name="Kawachi M."/>
        </authorList>
    </citation>
    <scope>NUCLEOTIDE SEQUENCE [LARGE SCALE GENOMIC DNA]</scope>
    <source>
        <strain evidence="2 3">NIES-806</strain>
    </source>
</reference>
<feature type="domain" description="HepT-like" evidence="1">
    <location>
        <begin position="45"/>
        <end position="98"/>
    </location>
</feature>